<dbReference type="AlphaFoldDB" id="A0A538SPN3"/>
<dbReference type="InterPro" id="IPR052541">
    <property type="entry name" value="SQRD"/>
</dbReference>
<evidence type="ECO:0000313" key="3">
    <source>
        <dbReference type="Proteomes" id="UP000317716"/>
    </source>
</evidence>
<proteinExistence type="predicted"/>
<sequence>MSTTLILGGGFGGLACARALAARAPRSHRILLVDRSRDFLVGAAKTWVMLGERRAEEAVCERARLLPTSVTRIEEDVRSIDAARREARTTSGTLAADQLVLALGAELDLAAVPGLEQAAQTFYTLDGAVRLRAALGRFDGGRIMLLIPRTPFKCPPAPYEAAMMLHAALERRGVRAKLDVWTVEKAPMPTAGPEMGKTIVSELAARGIGFHPGMKATAVEGSRGVVRFEDETEVEYELLIAVPPHRAPRVAVDAGLAEPGGWIAVDPATLAVKHPGAAPDVYAVGDLASVPLPGRWSPN</sequence>
<dbReference type="PANTHER" id="PTHR43755:SF1">
    <property type="entry name" value="FAD-DEPENDENT PYRIDINE NUCLEOTIDE-DISULPHIDE OXIDOREDUCTASE"/>
    <property type="match status" value="1"/>
</dbReference>
<protein>
    <submittedName>
        <fullName evidence="2">NAD(P)/FAD-dependent oxidoreductase</fullName>
    </submittedName>
</protein>
<dbReference type="EMBL" id="VBOS01000301">
    <property type="protein sequence ID" value="TMQ53331.1"/>
    <property type="molecule type" value="Genomic_DNA"/>
</dbReference>
<dbReference type="PANTHER" id="PTHR43755">
    <property type="match status" value="1"/>
</dbReference>
<evidence type="ECO:0000259" key="1">
    <source>
        <dbReference type="Pfam" id="PF07992"/>
    </source>
</evidence>
<comment type="caution">
    <text evidence="2">The sequence shown here is derived from an EMBL/GenBank/DDBJ whole genome shotgun (WGS) entry which is preliminary data.</text>
</comment>
<reference evidence="2 3" key="1">
    <citation type="journal article" date="2019" name="Nat. Microbiol.">
        <title>Mediterranean grassland soil C-N compound turnover is dependent on rainfall and depth, and is mediated by genomically divergent microorganisms.</title>
        <authorList>
            <person name="Diamond S."/>
            <person name="Andeer P.F."/>
            <person name="Li Z."/>
            <person name="Crits-Christoph A."/>
            <person name="Burstein D."/>
            <person name="Anantharaman K."/>
            <person name="Lane K.R."/>
            <person name="Thomas B.C."/>
            <person name="Pan C."/>
            <person name="Northen T.R."/>
            <person name="Banfield J.F."/>
        </authorList>
    </citation>
    <scope>NUCLEOTIDE SEQUENCE [LARGE SCALE GENOMIC DNA]</scope>
    <source>
        <strain evidence="2">WS_2</strain>
    </source>
</reference>
<dbReference type="Proteomes" id="UP000317716">
    <property type="component" value="Unassembled WGS sequence"/>
</dbReference>
<evidence type="ECO:0000313" key="2">
    <source>
        <dbReference type="EMBL" id="TMQ53331.1"/>
    </source>
</evidence>
<dbReference type="SUPFAM" id="SSF51905">
    <property type="entry name" value="FAD/NAD(P)-binding domain"/>
    <property type="match status" value="2"/>
</dbReference>
<gene>
    <name evidence="2" type="ORF">E6K72_08550</name>
</gene>
<dbReference type="GO" id="GO:0016491">
    <property type="term" value="F:oxidoreductase activity"/>
    <property type="evidence" value="ECO:0007669"/>
    <property type="project" value="InterPro"/>
</dbReference>
<dbReference type="Pfam" id="PF07992">
    <property type="entry name" value="Pyr_redox_2"/>
    <property type="match status" value="1"/>
</dbReference>
<dbReference type="Gene3D" id="3.50.50.60">
    <property type="entry name" value="FAD/NAD(P)-binding domain"/>
    <property type="match status" value="2"/>
</dbReference>
<dbReference type="InterPro" id="IPR036188">
    <property type="entry name" value="FAD/NAD-bd_sf"/>
</dbReference>
<feature type="domain" description="FAD/NAD(P)-binding" evidence="1">
    <location>
        <begin position="4"/>
        <end position="288"/>
    </location>
</feature>
<organism evidence="2 3">
    <name type="scientific">Eiseniibacteriota bacterium</name>
    <dbReference type="NCBI Taxonomy" id="2212470"/>
    <lineage>
        <taxon>Bacteria</taxon>
        <taxon>Candidatus Eiseniibacteriota</taxon>
    </lineage>
</organism>
<feature type="non-terminal residue" evidence="2">
    <location>
        <position position="299"/>
    </location>
</feature>
<dbReference type="PRINTS" id="PR00368">
    <property type="entry name" value="FADPNR"/>
</dbReference>
<dbReference type="InterPro" id="IPR023753">
    <property type="entry name" value="FAD/NAD-binding_dom"/>
</dbReference>
<name>A0A538SPN3_UNCEI</name>
<accession>A0A538SPN3</accession>